<dbReference type="PANTHER" id="PTHR42831">
    <property type="entry name" value="FE-S PROTEIN MATURATION AUXILIARY FACTOR YITW"/>
    <property type="match status" value="1"/>
</dbReference>
<comment type="caution">
    <text evidence="1">The sequence shown here is derived from an EMBL/GenBank/DDBJ whole genome shotgun (WGS) entry which is preliminary data.</text>
</comment>
<reference evidence="1 2" key="1">
    <citation type="submission" date="2018-07" db="EMBL/GenBank/DDBJ databases">
        <title>Genomic Encyclopedia of Type Strains, Phase III (KMG-III): the genomes of soil and plant-associated and newly described type strains.</title>
        <authorList>
            <person name="Whitman W."/>
        </authorList>
    </citation>
    <scope>NUCLEOTIDE SEQUENCE [LARGE SCALE GENOMIC DNA]</scope>
    <source>
        <strain evidence="1 2">CECT 7031</strain>
    </source>
</reference>
<dbReference type="PANTHER" id="PTHR42831:SF1">
    <property type="entry name" value="FE-S PROTEIN MATURATION AUXILIARY FACTOR YITW"/>
    <property type="match status" value="1"/>
</dbReference>
<dbReference type="Proteomes" id="UP000254912">
    <property type="component" value="Unassembled WGS sequence"/>
</dbReference>
<sequence>MLLRAEIAARLATVEDPELRCDIVALGLIYNIEVVNQQAIITLTWTMLGCPLTDLLEKRIRRAVLASSAIELVAFRVVWTPRWHKDMMTPYAKMLLGVK</sequence>
<proteinExistence type="predicted"/>
<dbReference type="InterPro" id="IPR034904">
    <property type="entry name" value="FSCA_dom_sf"/>
</dbReference>
<evidence type="ECO:0000313" key="2">
    <source>
        <dbReference type="Proteomes" id="UP000254912"/>
    </source>
</evidence>
<dbReference type="InterPro" id="IPR002744">
    <property type="entry name" value="MIP18-like"/>
</dbReference>
<evidence type="ECO:0000313" key="1">
    <source>
        <dbReference type="EMBL" id="RDL12265.1"/>
    </source>
</evidence>
<name>A0A288QBR5_9LACO</name>
<dbReference type="AlphaFoldDB" id="A0A288QBR5"/>
<dbReference type="Gene3D" id="3.30.300.130">
    <property type="entry name" value="Fe-S cluster assembly (FSCA)"/>
    <property type="match status" value="1"/>
</dbReference>
<dbReference type="SUPFAM" id="SSF117916">
    <property type="entry name" value="Fe-S cluster assembly (FSCA) domain-like"/>
    <property type="match status" value="1"/>
</dbReference>
<dbReference type="EMBL" id="QRAS01000001">
    <property type="protein sequence ID" value="RDL12265.1"/>
    <property type="molecule type" value="Genomic_DNA"/>
</dbReference>
<dbReference type="Pfam" id="PF01883">
    <property type="entry name" value="FeS_assembly_P"/>
    <property type="match status" value="1"/>
</dbReference>
<keyword evidence="2" id="KW-1185">Reference proteome</keyword>
<dbReference type="RefSeq" id="WP_070230309.1">
    <property type="nucleotide sequence ID" value="NZ_BJYO01000002.1"/>
</dbReference>
<protein>
    <submittedName>
        <fullName evidence="1">Metal-sulfur cluster biosynthetic enzyme</fullName>
    </submittedName>
</protein>
<dbReference type="GeneID" id="94546261"/>
<gene>
    <name evidence="1" type="ORF">DFP99_0700</name>
</gene>
<organism evidence="1 2">
    <name type="scientific">Weissella soli</name>
    <dbReference type="NCBI Taxonomy" id="155866"/>
    <lineage>
        <taxon>Bacteria</taxon>
        <taxon>Bacillati</taxon>
        <taxon>Bacillota</taxon>
        <taxon>Bacilli</taxon>
        <taxon>Lactobacillales</taxon>
        <taxon>Lactobacillaceae</taxon>
        <taxon>Weissella</taxon>
    </lineage>
</organism>
<accession>A0A288QBR5</accession>
<dbReference type="InterPro" id="IPR052339">
    <property type="entry name" value="Fe-S_Maturation_MIP18"/>
</dbReference>
<dbReference type="KEGG" id="wso:WSWS_01071"/>